<name>A0ABU0XA33_9PSEU</name>
<keyword evidence="1" id="KW-0812">Transmembrane</keyword>
<sequence>MEYVLDLAPLIAIILGLLGLVFWWRWRTKRKEEWEHSDALSTLAATPGGKVVGREEARAWTADLLPPMKSDTEGFIGWLGTVRRPRFETALDFRRDGWSVRVSEASMEQATSDSSNTFYEHRIEVATSPLPAMKMCRRLHEGFMGRPPTPAQAEAVGPAGEPPTTAVREQLDWLPVGLPEPANREFTVFSTDPAAVSRAFTPQVAEWLVAEAGPNPFQSPMPILLIFEAGFAYTTASQRIDPDYLLARVDIILGLLDRMGATPAIPPVTT</sequence>
<comment type="caution">
    <text evidence="2">The sequence shown here is derived from an EMBL/GenBank/DDBJ whole genome shotgun (WGS) entry which is preliminary data.</text>
</comment>
<proteinExistence type="predicted"/>
<evidence type="ECO:0000256" key="1">
    <source>
        <dbReference type="SAM" id="Phobius"/>
    </source>
</evidence>
<protein>
    <recommendedName>
        <fullName evidence="4">DUF3137 domain-containing protein</fullName>
    </recommendedName>
</protein>
<accession>A0ABU0XA33</accession>
<dbReference type="RefSeq" id="WP_306750229.1">
    <property type="nucleotide sequence ID" value="NZ_NSDM01000020.1"/>
</dbReference>
<keyword evidence="1" id="KW-0472">Membrane</keyword>
<organism evidence="2 3">
    <name type="scientific">Saccharothrix yanglingensis</name>
    <dbReference type="NCBI Taxonomy" id="659496"/>
    <lineage>
        <taxon>Bacteria</taxon>
        <taxon>Bacillati</taxon>
        <taxon>Actinomycetota</taxon>
        <taxon>Actinomycetes</taxon>
        <taxon>Pseudonocardiales</taxon>
        <taxon>Pseudonocardiaceae</taxon>
        <taxon>Saccharothrix</taxon>
    </lineage>
</organism>
<gene>
    <name evidence="2" type="ORF">CKY47_32385</name>
</gene>
<dbReference type="EMBL" id="NSDM01000020">
    <property type="protein sequence ID" value="MDQ2588573.1"/>
    <property type="molecule type" value="Genomic_DNA"/>
</dbReference>
<keyword evidence="3" id="KW-1185">Reference proteome</keyword>
<evidence type="ECO:0000313" key="3">
    <source>
        <dbReference type="Proteomes" id="UP001225605"/>
    </source>
</evidence>
<reference evidence="2 3" key="1">
    <citation type="submission" date="2017-06" db="EMBL/GenBank/DDBJ databases">
        <title>Cultured bacterium strain Saccharothrix yanglingensis Hhs.015.</title>
        <authorList>
            <person name="Xia Y."/>
        </authorList>
    </citation>
    <scope>NUCLEOTIDE SEQUENCE [LARGE SCALE GENOMIC DNA]</scope>
    <source>
        <strain evidence="2 3">Hhs.015</strain>
    </source>
</reference>
<keyword evidence="1" id="KW-1133">Transmembrane helix</keyword>
<feature type="transmembrane region" description="Helical" evidence="1">
    <location>
        <begin position="6"/>
        <end position="24"/>
    </location>
</feature>
<evidence type="ECO:0000313" key="2">
    <source>
        <dbReference type="EMBL" id="MDQ2588573.1"/>
    </source>
</evidence>
<evidence type="ECO:0008006" key="4">
    <source>
        <dbReference type="Google" id="ProtNLM"/>
    </source>
</evidence>
<dbReference type="Proteomes" id="UP001225605">
    <property type="component" value="Unassembled WGS sequence"/>
</dbReference>